<dbReference type="EMBL" id="CM017873">
    <property type="protein sequence ID" value="KAG1331840.1"/>
    <property type="molecule type" value="Genomic_DNA"/>
</dbReference>
<name>A0A8K0I0W1_COCNU</name>
<dbReference type="OrthoDB" id="4062651at2759"/>
<reference evidence="1" key="1">
    <citation type="journal article" date="2017" name="Gigascience">
        <title>The genome draft of coconut (Cocos nucifera).</title>
        <authorList>
            <person name="Xiao Y."/>
            <person name="Xu P."/>
            <person name="Fan H."/>
            <person name="Baudouin L."/>
            <person name="Xia W."/>
            <person name="Bocs S."/>
            <person name="Xu J."/>
            <person name="Li Q."/>
            <person name="Guo A."/>
            <person name="Zhou L."/>
            <person name="Li J."/>
            <person name="Wu Y."/>
            <person name="Ma Z."/>
            <person name="Armero A."/>
            <person name="Issali A.E."/>
            <person name="Liu N."/>
            <person name="Peng M."/>
            <person name="Yang Y."/>
        </authorList>
    </citation>
    <scope>NUCLEOTIDE SEQUENCE</scope>
    <source>
        <tissue evidence="1">Spear leaf of Hainan Tall coconut</tissue>
    </source>
</reference>
<keyword evidence="1" id="KW-0418">Kinase</keyword>
<organism evidence="1 2">
    <name type="scientific">Cocos nucifera</name>
    <name type="common">Coconut palm</name>
    <dbReference type="NCBI Taxonomy" id="13894"/>
    <lineage>
        <taxon>Eukaryota</taxon>
        <taxon>Viridiplantae</taxon>
        <taxon>Streptophyta</taxon>
        <taxon>Embryophyta</taxon>
        <taxon>Tracheophyta</taxon>
        <taxon>Spermatophyta</taxon>
        <taxon>Magnoliopsida</taxon>
        <taxon>Liliopsida</taxon>
        <taxon>Arecaceae</taxon>
        <taxon>Arecoideae</taxon>
        <taxon>Cocoseae</taxon>
        <taxon>Attaleinae</taxon>
        <taxon>Cocos</taxon>
    </lineage>
</organism>
<keyword evidence="2" id="KW-1185">Reference proteome</keyword>
<dbReference type="Proteomes" id="UP000797356">
    <property type="component" value="Chromosome 2"/>
</dbReference>
<keyword evidence="1" id="KW-0808">Transferase</keyword>
<protein>
    <submittedName>
        <fullName evidence="1">Putative Receptor-like protein kinase THESEUS 1</fullName>
    </submittedName>
</protein>
<sequence length="90" mass="9971">MGEVLWHLEYVLQLHEAYKRSGDQESLGSSELGFADLSFSLPHISEQVDDACSKPSNIKESAIEPIGVEHCSEDAIRVVDFSQLVNPQGR</sequence>
<keyword evidence="1" id="KW-0675">Receptor</keyword>
<dbReference type="GO" id="GO:0016301">
    <property type="term" value="F:kinase activity"/>
    <property type="evidence" value="ECO:0007669"/>
    <property type="project" value="UniProtKB-KW"/>
</dbReference>
<reference evidence="1" key="2">
    <citation type="submission" date="2019-07" db="EMBL/GenBank/DDBJ databases">
        <authorList>
            <person name="Yang Y."/>
            <person name="Bocs S."/>
            <person name="Baudouin L."/>
        </authorList>
    </citation>
    <scope>NUCLEOTIDE SEQUENCE</scope>
    <source>
        <tissue evidence="1">Spear leaf of Hainan Tall coconut</tissue>
    </source>
</reference>
<gene>
    <name evidence="1" type="ORF">COCNU_02G018080</name>
</gene>
<accession>A0A8K0I0W1</accession>
<comment type="caution">
    <text evidence="1">The sequence shown here is derived from an EMBL/GenBank/DDBJ whole genome shotgun (WGS) entry which is preliminary data.</text>
</comment>
<evidence type="ECO:0000313" key="2">
    <source>
        <dbReference type="Proteomes" id="UP000797356"/>
    </source>
</evidence>
<proteinExistence type="predicted"/>
<dbReference type="AlphaFoldDB" id="A0A8K0I0W1"/>
<evidence type="ECO:0000313" key="1">
    <source>
        <dbReference type="EMBL" id="KAG1331840.1"/>
    </source>
</evidence>